<keyword evidence="2" id="KW-1185">Reference proteome</keyword>
<dbReference type="OrthoDB" id="9927959at2"/>
<dbReference type="EMBL" id="FNIX01000001">
    <property type="protein sequence ID" value="SDN95419.1"/>
    <property type="molecule type" value="Genomic_DNA"/>
</dbReference>
<dbReference type="STRING" id="641025.SAMN05421507_101827"/>
<dbReference type="AlphaFoldDB" id="A0A1H0FLS9"/>
<dbReference type="RefSeq" id="WP_090095241.1">
    <property type="nucleotide sequence ID" value="NZ_FNIX01000001.1"/>
</dbReference>
<organism evidence="1 2">
    <name type="scientific">Lentzea jiangxiensis</name>
    <dbReference type="NCBI Taxonomy" id="641025"/>
    <lineage>
        <taxon>Bacteria</taxon>
        <taxon>Bacillati</taxon>
        <taxon>Actinomycetota</taxon>
        <taxon>Actinomycetes</taxon>
        <taxon>Pseudonocardiales</taxon>
        <taxon>Pseudonocardiaceae</taxon>
        <taxon>Lentzea</taxon>
    </lineage>
</organism>
<proteinExistence type="predicted"/>
<reference evidence="2" key="1">
    <citation type="submission" date="2016-10" db="EMBL/GenBank/DDBJ databases">
        <authorList>
            <person name="Varghese N."/>
            <person name="Submissions S."/>
        </authorList>
    </citation>
    <scope>NUCLEOTIDE SEQUENCE [LARGE SCALE GENOMIC DNA]</scope>
    <source>
        <strain evidence="2">CGMCC 4.6609</strain>
    </source>
</reference>
<protein>
    <submittedName>
        <fullName evidence="1">Uncharacterized protein</fullName>
    </submittedName>
</protein>
<evidence type="ECO:0000313" key="2">
    <source>
        <dbReference type="Proteomes" id="UP000199691"/>
    </source>
</evidence>
<evidence type="ECO:0000313" key="1">
    <source>
        <dbReference type="EMBL" id="SDN95419.1"/>
    </source>
</evidence>
<dbReference type="Proteomes" id="UP000199691">
    <property type="component" value="Unassembled WGS sequence"/>
</dbReference>
<name>A0A1H0FLS9_9PSEU</name>
<gene>
    <name evidence="1" type="ORF">SAMN05421507_101827</name>
</gene>
<accession>A0A1H0FLS9</accession>
<sequence length="68" mass="7224">MDEIDVDAEGRDAAALALLESLPDEVLAELMDLLVEGRPVRAAKLAHDASGPDHPLSAAIWAIGMFEN</sequence>